<keyword evidence="4 8" id="KW-1133">Transmembrane helix</keyword>
<keyword evidence="6" id="KW-0675">Receptor</keyword>
<dbReference type="GO" id="GO:0005886">
    <property type="term" value="C:plasma membrane"/>
    <property type="evidence" value="ECO:0007669"/>
    <property type="project" value="UniProtKB-SubCell"/>
</dbReference>
<feature type="transmembrane region" description="Helical" evidence="8">
    <location>
        <begin position="122"/>
        <end position="140"/>
    </location>
</feature>
<dbReference type="PANTHER" id="PTHR42643:SF38">
    <property type="entry name" value="IONOTROPIC RECEPTOR 100A"/>
    <property type="match status" value="1"/>
</dbReference>
<keyword evidence="10" id="KW-1185">Reference proteome</keyword>
<evidence type="ECO:0000256" key="8">
    <source>
        <dbReference type="SAM" id="Phobius"/>
    </source>
</evidence>
<evidence type="ECO:0000256" key="1">
    <source>
        <dbReference type="ARBA" id="ARBA00004651"/>
    </source>
</evidence>
<evidence type="ECO:0000256" key="2">
    <source>
        <dbReference type="ARBA" id="ARBA00022475"/>
    </source>
</evidence>
<evidence type="ECO:0000313" key="10">
    <source>
        <dbReference type="Proteomes" id="UP001378592"/>
    </source>
</evidence>
<gene>
    <name evidence="9" type="ORF">R5R35_007251</name>
</gene>
<evidence type="ECO:0000256" key="7">
    <source>
        <dbReference type="ARBA" id="ARBA00023180"/>
    </source>
</evidence>
<name>A0AAN9ZEA2_9ORTH</name>
<comment type="subcellular location">
    <subcellularLocation>
        <location evidence="1">Cell membrane</location>
        <topology evidence="1">Multi-pass membrane protein</topology>
    </subcellularLocation>
</comment>
<sequence>MSTDFSQRRQAPAHMRAVVPRDLRVLAALEQSLGLRLEHRSLTHGGYVFSNGELPTCLSGFIDLLFNYVDFNMFACICIAIFADEVDTIATATPDADAELLVPRAQVLPVWSVLFRCFSTELWLAIAATYLTTAFAWYISSRSFGSGLWSSLTDMLAVFVGAGWNGLPFARDFLRRLLLIPVLLGVSVVVLSALQGRLFKLMASPPRGLDLQTLEDVADNNLPLLTQGRVEQDLMDMKTELSARLLKLLVVNSDYYPEHLLMAIAKGEQHVGLVSATLNSRIMEGAYPTAFSHFRRLLLVRDMEAYAVKRGSLLTPLIEKVMAHLNEAGLIRRWHEETLRNVIALYALCEGNASLEAGVLPLEADEETRPFVLWDLAVAFGALAVGVALSAVALAAEAAGGRRRRRRQQLVQQWRA</sequence>
<dbReference type="PANTHER" id="PTHR42643">
    <property type="entry name" value="IONOTROPIC RECEPTOR 20A-RELATED"/>
    <property type="match status" value="1"/>
</dbReference>
<feature type="transmembrane region" description="Helical" evidence="8">
    <location>
        <begin position="177"/>
        <end position="199"/>
    </location>
</feature>
<evidence type="ECO:0000256" key="3">
    <source>
        <dbReference type="ARBA" id="ARBA00022692"/>
    </source>
</evidence>
<evidence type="ECO:0000313" key="9">
    <source>
        <dbReference type="EMBL" id="KAK7871049.1"/>
    </source>
</evidence>
<protein>
    <recommendedName>
        <fullName evidence="11">Ionotropic receptor</fullName>
    </recommendedName>
</protein>
<dbReference type="Proteomes" id="UP001378592">
    <property type="component" value="Unassembled WGS sequence"/>
</dbReference>
<dbReference type="AlphaFoldDB" id="A0AAN9ZEA2"/>
<reference evidence="9 10" key="1">
    <citation type="submission" date="2024-03" db="EMBL/GenBank/DDBJ databases">
        <title>The genome assembly and annotation of the cricket Gryllus longicercus Weissman &amp; Gray.</title>
        <authorList>
            <person name="Szrajer S."/>
            <person name="Gray D."/>
            <person name="Ylla G."/>
        </authorList>
    </citation>
    <scope>NUCLEOTIDE SEQUENCE [LARGE SCALE GENOMIC DNA]</scope>
    <source>
        <strain evidence="9">DAG 2021-001</strain>
        <tissue evidence="9">Whole body minus gut</tissue>
    </source>
</reference>
<evidence type="ECO:0008006" key="11">
    <source>
        <dbReference type="Google" id="ProtNLM"/>
    </source>
</evidence>
<evidence type="ECO:0000256" key="6">
    <source>
        <dbReference type="ARBA" id="ARBA00023170"/>
    </source>
</evidence>
<feature type="transmembrane region" description="Helical" evidence="8">
    <location>
        <begin position="371"/>
        <end position="396"/>
    </location>
</feature>
<evidence type="ECO:0000256" key="5">
    <source>
        <dbReference type="ARBA" id="ARBA00023136"/>
    </source>
</evidence>
<keyword evidence="2" id="KW-1003">Cell membrane</keyword>
<keyword evidence="5 8" id="KW-0472">Membrane</keyword>
<dbReference type="InterPro" id="IPR052192">
    <property type="entry name" value="Insect_Ionotropic_Sensory_Rcpt"/>
</dbReference>
<accession>A0AAN9ZEA2</accession>
<keyword evidence="7" id="KW-0325">Glycoprotein</keyword>
<feature type="transmembrane region" description="Helical" evidence="8">
    <location>
        <begin position="146"/>
        <end position="165"/>
    </location>
</feature>
<keyword evidence="3 8" id="KW-0812">Transmembrane</keyword>
<organism evidence="9 10">
    <name type="scientific">Gryllus longicercus</name>
    <dbReference type="NCBI Taxonomy" id="2509291"/>
    <lineage>
        <taxon>Eukaryota</taxon>
        <taxon>Metazoa</taxon>
        <taxon>Ecdysozoa</taxon>
        <taxon>Arthropoda</taxon>
        <taxon>Hexapoda</taxon>
        <taxon>Insecta</taxon>
        <taxon>Pterygota</taxon>
        <taxon>Neoptera</taxon>
        <taxon>Polyneoptera</taxon>
        <taxon>Orthoptera</taxon>
        <taxon>Ensifera</taxon>
        <taxon>Gryllidea</taxon>
        <taxon>Grylloidea</taxon>
        <taxon>Gryllidae</taxon>
        <taxon>Gryllinae</taxon>
        <taxon>Gryllus</taxon>
    </lineage>
</organism>
<dbReference type="EMBL" id="JAZDUA010000046">
    <property type="protein sequence ID" value="KAK7871049.1"/>
    <property type="molecule type" value="Genomic_DNA"/>
</dbReference>
<evidence type="ECO:0000256" key="4">
    <source>
        <dbReference type="ARBA" id="ARBA00022989"/>
    </source>
</evidence>
<proteinExistence type="predicted"/>
<comment type="caution">
    <text evidence="9">The sequence shown here is derived from an EMBL/GenBank/DDBJ whole genome shotgun (WGS) entry which is preliminary data.</text>
</comment>